<name>A0A2P2N4Z6_RHIMU</name>
<protein>
    <submittedName>
        <fullName evidence="1">Uncharacterized protein</fullName>
    </submittedName>
</protein>
<organism evidence="1">
    <name type="scientific">Rhizophora mucronata</name>
    <name type="common">Asiatic mangrove</name>
    <dbReference type="NCBI Taxonomy" id="61149"/>
    <lineage>
        <taxon>Eukaryota</taxon>
        <taxon>Viridiplantae</taxon>
        <taxon>Streptophyta</taxon>
        <taxon>Embryophyta</taxon>
        <taxon>Tracheophyta</taxon>
        <taxon>Spermatophyta</taxon>
        <taxon>Magnoliopsida</taxon>
        <taxon>eudicotyledons</taxon>
        <taxon>Gunneridae</taxon>
        <taxon>Pentapetalae</taxon>
        <taxon>rosids</taxon>
        <taxon>fabids</taxon>
        <taxon>Malpighiales</taxon>
        <taxon>Rhizophoraceae</taxon>
        <taxon>Rhizophora</taxon>
    </lineage>
</organism>
<proteinExistence type="predicted"/>
<dbReference type="EMBL" id="GGEC01057070">
    <property type="protein sequence ID" value="MBX37554.1"/>
    <property type="molecule type" value="Transcribed_RNA"/>
</dbReference>
<evidence type="ECO:0000313" key="1">
    <source>
        <dbReference type="EMBL" id="MBX37554.1"/>
    </source>
</evidence>
<accession>A0A2P2N4Z6</accession>
<reference evidence="1" key="1">
    <citation type="submission" date="2018-02" db="EMBL/GenBank/DDBJ databases">
        <title>Rhizophora mucronata_Transcriptome.</title>
        <authorList>
            <person name="Meera S.P."/>
            <person name="Sreeshan A."/>
            <person name="Augustine A."/>
        </authorList>
    </citation>
    <scope>NUCLEOTIDE SEQUENCE</scope>
    <source>
        <tissue evidence="1">Leaf</tissue>
    </source>
</reference>
<sequence length="24" mass="2625">MMDGGCLPGVGRGKLKFDLQLEFL</sequence>
<dbReference type="AlphaFoldDB" id="A0A2P2N4Z6"/>